<evidence type="ECO:0000259" key="3">
    <source>
        <dbReference type="Pfam" id="PF00857"/>
    </source>
</evidence>
<comment type="similarity">
    <text evidence="1">Belongs to the isochorismatase family.</text>
</comment>
<name>A0A3R5VBX2_9CLOT</name>
<evidence type="ECO:0000313" key="4">
    <source>
        <dbReference type="EMBL" id="QAA34884.1"/>
    </source>
</evidence>
<dbReference type="Proteomes" id="UP000286268">
    <property type="component" value="Chromosome"/>
</dbReference>
<evidence type="ECO:0000256" key="2">
    <source>
        <dbReference type="ARBA" id="ARBA00022801"/>
    </source>
</evidence>
<organism evidence="4 5">
    <name type="scientific">Clostridium manihotivorum</name>
    <dbReference type="NCBI Taxonomy" id="2320868"/>
    <lineage>
        <taxon>Bacteria</taxon>
        <taxon>Bacillati</taxon>
        <taxon>Bacillota</taxon>
        <taxon>Clostridia</taxon>
        <taxon>Eubacteriales</taxon>
        <taxon>Clostridiaceae</taxon>
        <taxon>Clostridium</taxon>
    </lineage>
</organism>
<dbReference type="Gene3D" id="3.40.50.850">
    <property type="entry name" value="Isochorismatase-like"/>
    <property type="match status" value="1"/>
</dbReference>
<dbReference type="KEGG" id="cmah:C1I91_26400"/>
<sequence>MDSYKKSTNKALLVIDIQEDMTGVTATKPHPYKNSEELINNVNSVIKLSKEKGIVVVYIKYEYRNSLLSRTLIGKLIKDTAGSEIDSRINIVSDNIYSKGKGDAFSNPNLDTFLKQNNINELFLVGLDASACVLKTSVGGKSRGYKVSVLKDAITTMDMSKMPKLLDKYSERDIVLTSVEEFEKIS</sequence>
<keyword evidence="2" id="KW-0378">Hydrolase</keyword>
<accession>A0A3R5VBX2</accession>
<dbReference type="RefSeq" id="WP_128215596.1">
    <property type="nucleotide sequence ID" value="NZ_CP025746.1"/>
</dbReference>
<dbReference type="OrthoDB" id="2842907at2"/>
<feature type="domain" description="Isochorismatase-like" evidence="3">
    <location>
        <begin position="11"/>
        <end position="171"/>
    </location>
</feature>
<protein>
    <recommendedName>
        <fullName evidence="3">Isochorismatase-like domain-containing protein</fullName>
    </recommendedName>
</protein>
<proteinExistence type="inferred from homology"/>
<reference evidence="4 5" key="1">
    <citation type="submission" date="2018-01" db="EMBL/GenBank/DDBJ databases">
        <title>Genome Sequencing and Assembly of Anaerobacter polyendosporus strain CT4.</title>
        <authorList>
            <person name="Tachaapaikoon C."/>
            <person name="Sutheeworapong S."/>
            <person name="Jenjaroenpun P."/>
            <person name="Wongsurawat T."/>
            <person name="Nookeaw I."/>
            <person name="Cheawchanlertfa P."/>
            <person name="Kosugi A."/>
            <person name="Cheevadhanarak S."/>
            <person name="Ratanakhanokchai K."/>
        </authorList>
    </citation>
    <scope>NUCLEOTIDE SEQUENCE [LARGE SCALE GENOMIC DNA]</scope>
    <source>
        <strain evidence="4 5">CT4</strain>
    </source>
</reference>
<gene>
    <name evidence="4" type="ORF">C1I91_26400</name>
</gene>
<dbReference type="InterPro" id="IPR036380">
    <property type="entry name" value="Isochorismatase-like_sf"/>
</dbReference>
<dbReference type="EMBL" id="CP025746">
    <property type="protein sequence ID" value="QAA34884.1"/>
    <property type="molecule type" value="Genomic_DNA"/>
</dbReference>
<dbReference type="GO" id="GO:0016787">
    <property type="term" value="F:hydrolase activity"/>
    <property type="evidence" value="ECO:0007669"/>
    <property type="project" value="UniProtKB-KW"/>
</dbReference>
<dbReference type="InterPro" id="IPR050272">
    <property type="entry name" value="Isochorismatase-like_hydrls"/>
</dbReference>
<evidence type="ECO:0000256" key="1">
    <source>
        <dbReference type="ARBA" id="ARBA00006336"/>
    </source>
</evidence>
<keyword evidence="5" id="KW-1185">Reference proteome</keyword>
<dbReference type="AlphaFoldDB" id="A0A3R5VBX2"/>
<dbReference type="PANTHER" id="PTHR43540:SF6">
    <property type="entry name" value="ISOCHORISMATASE-LIKE DOMAIN-CONTAINING PROTEIN"/>
    <property type="match status" value="1"/>
</dbReference>
<dbReference type="InterPro" id="IPR000868">
    <property type="entry name" value="Isochorismatase-like_dom"/>
</dbReference>
<dbReference type="PANTHER" id="PTHR43540">
    <property type="entry name" value="PEROXYUREIDOACRYLATE/UREIDOACRYLATE AMIDOHYDROLASE-RELATED"/>
    <property type="match status" value="1"/>
</dbReference>
<dbReference type="Pfam" id="PF00857">
    <property type="entry name" value="Isochorismatase"/>
    <property type="match status" value="1"/>
</dbReference>
<dbReference type="CDD" id="cd00431">
    <property type="entry name" value="cysteine_hydrolases"/>
    <property type="match status" value="1"/>
</dbReference>
<dbReference type="SUPFAM" id="SSF52499">
    <property type="entry name" value="Isochorismatase-like hydrolases"/>
    <property type="match status" value="1"/>
</dbReference>
<evidence type="ECO:0000313" key="5">
    <source>
        <dbReference type="Proteomes" id="UP000286268"/>
    </source>
</evidence>